<dbReference type="KEGG" id="ehx:EMIHUDRAFT_54819"/>
<reference evidence="1" key="2">
    <citation type="submission" date="2024-10" db="UniProtKB">
        <authorList>
            <consortium name="EnsemblProtists"/>
        </authorList>
    </citation>
    <scope>IDENTIFICATION</scope>
</reference>
<dbReference type="PaxDb" id="2903-EOD31754"/>
<evidence type="ECO:0000313" key="2">
    <source>
        <dbReference type="Proteomes" id="UP000013827"/>
    </source>
</evidence>
<dbReference type="InterPro" id="IPR007788">
    <property type="entry name" value="QCT"/>
</dbReference>
<evidence type="ECO:0000313" key="1">
    <source>
        <dbReference type="EnsemblProtists" id="EOD31754"/>
    </source>
</evidence>
<organism evidence="1 2">
    <name type="scientific">Emiliania huxleyi (strain CCMP1516)</name>
    <dbReference type="NCBI Taxonomy" id="280463"/>
    <lineage>
        <taxon>Eukaryota</taxon>
        <taxon>Haptista</taxon>
        <taxon>Haptophyta</taxon>
        <taxon>Prymnesiophyceae</taxon>
        <taxon>Isochrysidales</taxon>
        <taxon>Noelaerhabdaceae</taxon>
        <taxon>Emiliania</taxon>
    </lineage>
</organism>
<dbReference type="Pfam" id="PF05096">
    <property type="entry name" value="Glu_cyclase_2"/>
    <property type="match status" value="1"/>
</dbReference>
<dbReference type="GO" id="GO:0016603">
    <property type="term" value="F:glutaminyl-peptide cyclotransferase activity"/>
    <property type="evidence" value="ECO:0007669"/>
    <property type="project" value="InterPro"/>
</dbReference>
<name>A0A0D3K7L9_EMIH1</name>
<dbReference type="SUPFAM" id="SSF50969">
    <property type="entry name" value="YVTN repeat-like/Quinoprotein amine dehydrogenase"/>
    <property type="match status" value="1"/>
</dbReference>
<accession>A0A0D3K7L9</accession>
<dbReference type="eggNOG" id="ENOG502QUQC">
    <property type="taxonomic scope" value="Eukaryota"/>
</dbReference>
<keyword evidence="2" id="KW-1185">Reference proteome</keyword>
<dbReference type="PANTHER" id="PTHR31270:SF1">
    <property type="entry name" value="GLUTAMINYL-PEPTIDE CYCLOTRANSFERASE"/>
    <property type="match status" value="1"/>
</dbReference>
<protein>
    <recommendedName>
        <fullName evidence="3">Glutamine cyclotransferase</fullName>
    </recommendedName>
</protein>
<dbReference type="OMA" id="KGYTDPM"/>
<dbReference type="PANTHER" id="PTHR31270">
    <property type="entry name" value="GLUTAMINYL-PEPTIDE CYCLOTRANSFERASE"/>
    <property type="match status" value="1"/>
</dbReference>
<evidence type="ECO:0008006" key="3">
    <source>
        <dbReference type="Google" id="ProtNLM"/>
    </source>
</evidence>
<dbReference type="InterPro" id="IPR011044">
    <property type="entry name" value="Quino_amine_DH_bsu"/>
</dbReference>
<dbReference type="RefSeq" id="XP_005784183.1">
    <property type="nucleotide sequence ID" value="XM_005784126.1"/>
</dbReference>
<dbReference type="HOGENOM" id="CLU_060272_2_2_1"/>
<dbReference type="GeneID" id="17277027"/>
<dbReference type="EnsemblProtists" id="EOD31754">
    <property type="protein sequence ID" value="EOD31754"/>
    <property type="gene ID" value="EMIHUDRAFT_54819"/>
</dbReference>
<dbReference type="Proteomes" id="UP000013827">
    <property type="component" value="Unassembled WGS sequence"/>
</dbReference>
<dbReference type="AlphaFoldDB" id="A0A0D3K7L9"/>
<reference evidence="2" key="1">
    <citation type="journal article" date="2013" name="Nature">
        <title>Pan genome of the phytoplankton Emiliania underpins its global distribution.</title>
        <authorList>
            <person name="Read B.A."/>
            <person name="Kegel J."/>
            <person name="Klute M.J."/>
            <person name="Kuo A."/>
            <person name="Lefebvre S.C."/>
            <person name="Maumus F."/>
            <person name="Mayer C."/>
            <person name="Miller J."/>
            <person name="Monier A."/>
            <person name="Salamov A."/>
            <person name="Young J."/>
            <person name="Aguilar M."/>
            <person name="Claverie J.M."/>
            <person name="Frickenhaus S."/>
            <person name="Gonzalez K."/>
            <person name="Herman E.K."/>
            <person name="Lin Y.C."/>
            <person name="Napier J."/>
            <person name="Ogata H."/>
            <person name="Sarno A.F."/>
            <person name="Shmutz J."/>
            <person name="Schroeder D."/>
            <person name="de Vargas C."/>
            <person name="Verret F."/>
            <person name="von Dassow P."/>
            <person name="Valentin K."/>
            <person name="Van de Peer Y."/>
            <person name="Wheeler G."/>
            <person name="Dacks J.B."/>
            <person name="Delwiche C.F."/>
            <person name="Dyhrman S.T."/>
            <person name="Glockner G."/>
            <person name="John U."/>
            <person name="Richards T."/>
            <person name="Worden A.Z."/>
            <person name="Zhang X."/>
            <person name="Grigoriev I.V."/>
            <person name="Allen A.E."/>
            <person name="Bidle K."/>
            <person name="Borodovsky M."/>
            <person name="Bowler C."/>
            <person name="Brownlee C."/>
            <person name="Cock J.M."/>
            <person name="Elias M."/>
            <person name="Gladyshev V.N."/>
            <person name="Groth M."/>
            <person name="Guda C."/>
            <person name="Hadaegh A."/>
            <person name="Iglesias-Rodriguez M.D."/>
            <person name="Jenkins J."/>
            <person name="Jones B.M."/>
            <person name="Lawson T."/>
            <person name="Leese F."/>
            <person name="Lindquist E."/>
            <person name="Lobanov A."/>
            <person name="Lomsadze A."/>
            <person name="Malik S.B."/>
            <person name="Marsh M.E."/>
            <person name="Mackinder L."/>
            <person name="Mock T."/>
            <person name="Mueller-Roeber B."/>
            <person name="Pagarete A."/>
            <person name="Parker M."/>
            <person name="Probert I."/>
            <person name="Quesneville H."/>
            <person name="Raines C."/>
            <person name="Rensing S.A."/>
            <person name="Riano-Pachon D.M."/>
            <person name="Richier S."/>
            <person name="Rokitta S."/>
            <person name="Shiraiwa Y."/>
            <person name="Soanes D.M."/>
            <person name="van der Giezen M."/>
            <person name="Wahlund T.M."/>
            <person name="Williams B."/>
            <person name="Wilson W."/>
            <person name="Wolfe G."/>
            <person name="Wurch L.L."/>
        </authorList>
    </citation>
    <scope>NUCLEOTIDE SEQUENCE</scope>
</reference>
<dbReference type="STRING" id="2903.R1FEL8"/>
<proteinExistence type="predicted"/>
<sequence>VDATVPHLADAFTQGLTIANGTLYESDGLYGHSQVRSVDRISGWTIASTRMKHHHFAEGIEVVGNKLVQLTWKASVVLEYSLPDLQLLREVPVSIGREGWGLASDGRTLYVTDSGSALYHVNPDTYEVEKRLTARRGRQSLSLCPPAPRPPPTRVNELEWVDGELWGNVYPMYQGTASECVARINAATGEVIGWVDFRGLLARQREEVRRSPHNYVLNGIAYDERTRQLLVTGKKWDKMYEVRLQPRPDLEPTHIEKHC</sequence>